<gene>
    <name evidence="1" type="ORF">DAI13_01695</name>
</gene>
<comment type="caution">
    <text evidence="1">The sequence shown here is derived from an EMBL/GenBank/DDBJ whole genome shotgun (WGS) entry which is preliminary data.</text>
</comment>
<evidence type="ECO:0000313" key="2">
    <source>
        <dbReference type="Proteomes" id="UP000244140"/>
    </source>
</evidence>
<accession>A0A855U478</accession>
<name>A0A855U478_ENTFL</name>
<evidence type="ECO:0000313" key="1">
    <source>
        <dbReference type="EMBL" id="PTN76533.1"/>
    </source>
</evidence>
<dbReference type="EMBL" id="PZZH01000001">
    <property type="protein sequence ID" value="PTN76533.1"/>
    <property type="molecule type" value="Genomic_DNA"/>
</dbReference>
<sequence length="41" mass="4722">MKFAAQRKKKAPALTAGAFFFCFMLMRPLDPKDLVQFSQKL</sequence>
<dbReference type="Proteomes" id="UP000244140">
    <property type="component" value="Unassembled WGS sequence"/>
</dbReference>
<dbReference type="AlphaFoldDB" id="A0A855U478"/>
<reference evidence="1 2" key="1">
    <citation type="submission" date="2018-04" db="EMBL/GenBank/DDBJ databases">
        <authorList>
            <person name="Van Tyne D."/>
        </authorList>
    </citation>
    <scope>NUCLEOTIDE SEQUENCE [LARGE SCALE GENOMIC DNA]</scope>
    <source>
        <strain evidence="1 2">B2535</strain>
    </source>
</reference>
<proteinExistence type="predicted"/>
<protein>
    <submittedName>
        <fullName evidence="1">Uncharacterized protein</fullName>
    </submittedName>
</protein>
<organism evidence="1 2">
    <name type="scientific">Enterococcus faecalis</name>
    <name type="common">Streptococcus faecalis</name>
    <dbReference type="NCBI Taxonomy" id="1351"/>
    <lineage>
        <taxon>Bacteria</taxon>
        <taxon>Bacillati</taxon>
        <taxon>Bacillota</taxon>
        <taxon>Bacilli</taxon>
        <taxon>Lactobacillales</taxon>
        <taxon>Enterococcaceae</taxon>
        <taxon>Enterococcus</taxon>
    </lineage>
</organism>